<name>F0F6Q8_9BACT</name>
<dbReference type="Proteomes" id="UP000005697">
    <property type="component" value="Unassembled WGS sequence"/>
</dbReference>
<protein>
    <submittedName>
        <fullName evidence="1">Uncharacterized protein</fullName>
    </submittedName>
</protein>
<organism evidence="1 2">
    <name type="scientific">Prevotella multiformis DSM 16608</name>
    <dbReference type="NCBI Taxonomy" id="888743"/>
    <lineage>
        <taxon>Bacteria</taxon>
        <taxon>Pseudomonadati</taxon>
        <taxon>Bacteroidota</taxon>
        <taxon>Bacteroidia</taxon>
        <taxon>Bacteroidales</taxon>
        <taxon>Prevotellaceae</taxon>
        <taxon>Prevotella</taxon>
    </lineage>
</organism>
<evidence type="ECO:0000313" key="2">
    <source>
        <dbReference type="Proteomes" id="UP000005697"/>
    </source>
</evidence>
<dbReference type="STRING" id="888743.HMPREF9141_1280"/>
<gene>
    <name evidence="1" type="ORF">HMPREF9141_1280</name>
</gene>
<comment type="caution">
    <text evidence="1">The sequence shown here is derived from an EMBL/GenBank/DDBJ whole genome shotgun (WGS) entry which is preliminary data.</text>
</comment>
<dbReference type="EMBL" id="AEWX01000017">
    <property type="protein sequence ID" value="EGC20340.1"/>
    <property type="molecule type" value="Genomic_DNA"/>
</dbReference>
<keyword evidence="2" id="KW-1185">Reference proteome</keyword>
<evidence type="ECO:0000313" key="1">
    <source>
        <dbReference type="EMBL" id="EGC20340.1"/>
    </source>
</evidence>
<dbReference type="AlphaFoldDB" id="F0F6Q8"/>
<dbReference type="HOGENOM" id="CLU_3064798_0_0_10"/>
<proteinExistence type="predicted"/>
<dbReference type="RefSeq" id="WP_007368807.1">
    <property type="nucleotide sequence ID" value="NZ_GL872283.1"/>
</dbReference>
<sequence>MLMSQVENDSMTMFAMHYDHPNPAVRTYRGLTAGRQCPCWAYEEKPISKLDNE</sequence>
<reference evidence="1 2" key="1">
    <citation type="submission" date="2011-01" db="EMBL/GenBank/DDBJ databases">
        <authorList>
            <person name="Muzny D."/>
            <person name="Qin X."/>
            <person name="Deng J."/>
            <person name="Jiang H."/>
            <person name="Liu Y."/>
            <person name="Qu J."/>
            <person name="Song X.-Z."/>
            <person name="Zhang L."/>
            <person name="Thornton R."/>
            <person name="Coyle M."/>
            <person name="Francisco L."/>
            <person name="Jackson L."/>
            <person name="Javaid M."/>
            <person name="Korchina V."/>
            <person name="Kovar C."/>
            <person name="Mata R."/>
            <person name="Mathew T."/>
            <person name="Ngo R."/>
            <person name="Nguyen L."/>
            <person name="Nguyen N."/>
            <person name="Okwuonu G."/>
            <person name="Ongeri F."/>
            <person name="Pham C."/>
            <person name="Simmons D."/>
            <person name="Wilczek-Boney K."/>
            <person name="Hale W."/>
            <person name="Jakkamsetti A."/>
            <person name="Pham P."/>
            <person name="Ruth R."/>
            <person name="San Lucas F."/>
            <person name="Warren J."/>
            <person name="Zhang J."/>
            <person name="Zhao Z."/>
            <person name="Zhou C."/>
            <person name="Zhu D."/>
            <person name="Lee S."/>
            <person name="Bess C."/>
            <person name="Blankenburg K."/>
            <person name="Forbes L."/>
            <person name="Fu Q."/>
            <person name="Gubbala S."/>
            <person name="Hirani K."/>
            <person name="Jayaseelan J.C."/>
            <person name="Lara F."/>
            <person name="Munidasa M."/>
            <person name="Palculict T."/>
            <person name="Patil S."/>
            <person name="Pu L.-L."/>
            <person name="Saada N."/>
            <person name="Tang L."/>
            <person name="Weissenberger G."/>
            <person name="Zhu Y."/>
            <person name="Hemphill L."/>
            <person name="Shang Y."/>
            <person name="Youmans B."/>
            <person name="Ayvaz T."/>
            <person name="Ross M."/>
            <person name="Santibanez J."/>
            <person name="Aqrawi P."/>
            <person name="Gross S."/>
            <person name="Joshi V."/>
            <person name="Fowler G."/>
            <person name="Nazareth L."/>
            <person name="Reid J."/>
            <person name="Worley K."/>
            <person name="Petrosino J."/>
            <person name="Highlander S."/>
            <person name="Gibbs R."/>
        </authorList>
    </citation>
    <scope>NUCLEOTIDE SEQUENCE [LARGE SCALE GENOMIC DNA]</scope>
    <source>
        <strain evidence="1 2">DSM 16608</strain>
    </source>
</reference>
<accession>F0F6Q8</accession>